<feature type="region of interest" description="Disordered" evidence="11">
    <location>
        <begin position="942"/>
        <end position="969"/>
    </location>
</feature>
<evidence type="ECO:0000256" key="8">
    <source>
        <dbReference type="ARBA" id="ARBA00034704"/>
    </source>
</evidence>
<dbReference type="PANTHER" id="PTHR47970:SF12">
    <property type="entry name" value="KINESIN FAMILY MEMBER 11"/>
    <property type="match status" value="1"/>
</dbReference>
<keyword evidence="5 9" id="KW-0067">ATP-binding</keyword>
<evidence type="ECO:0000256" key="4">
    <source>
        <dbReference type="ARBA" id="ARBA00022741"/>
    </source>
</evidence>
<name>A0A9W8HEV1_9FUNG</name>
<keyword evidence="4 9" id="KW-0547">Nucleotide-binding</keyword>
<sequence>MARQANGAGQEKDANIQVVVRCRDAPGRLAKSTATVITPPVYGQDVKIGGGAAGVSRSFHFDGVFGPKATQEDVYDNVVSPILQEVMQGYNCTIFAYGQTGTGKTHTMEGDLELAGGPVTPMVVRRQDADPLGTTRMSGQAGMIPRTLYNLFYQLNKQSAEFYVRVSYVELYNEELRDLLAGDNGGGGELRVFDSGTDKGVIIQGLEDKIVTSAREAIGLMQGGATRRRVAATRCNDTSSRSHAIFTVTVFIRERAVTVEGEDIVKLGKLNLVDLAGSENIGRSGAQDARAREAGNINKSLLVLGRVINALVEKNSYVPYRDSKLTYIIKDSLGGRTRTCMIATISNSAENVEETIKTLQYASQAKGIRNRPVANKKVSKSEIVQDMQVQLEQLRRDLDAAREGAGFYMTRESYDELAAQAKAAQEVAGEWKERVTLLEDEARRQARQCAAEAEAHAATRRALADRGRELDEARDALQAARDDARRQALLAEAHAFHEAALDGAAGALRGALAAAGGDVDALHAKAARLGAGERAALAAVASVRTLVARETQRAAEALAAHGARADAQAQRLAAALAARVGEPFERAVADRLQRHADAVRARVADAVAAAAAARDAAAADAAGCGEAITALIADLRRAVGDLARQGAGECAALVDGVRALAERQTAEFGAAAAAALELAARGTDAAAALLAGAQARARDAAAAHERETARLRAEHEREAAALAGRVRELAAEAAAADARLVDSLRDALAARRARSDEAAAAVLDAARAHAAAHAGHADRAAAQAAADRDSLDAAAGSALDGLRAAHAGADARLADAGAAAAEAAAALQTLAQDHVARLGARLDEIGPAAVERAQASAEAALGESRRAQAAAADAAAAAGAQLADAADGALRGAHDASAAAVLEWRAAREELDALALAQAAEQREDAAGLARGLSRLGSDVAEAAGAAQPTPATGATPPRRAPPPPVQWNRTRPHAFILAQADAHAGAPIGWTGAPAAADDEADSRMDLVSPAPSAASADPEPAQSRPESALLRKRPSDAAALPLLDAAAGRPARRARSEVPDVDLGDAPSAIPAPPSRLAAPRRTRRTRG</sequence>
<dbReference type="InterPro" id="IPR001752">
    <property type="entry name" value="Kinesin_motor_dom"/>
</dbReference>
<comment type="subcellular location">
    <subcellularLocation>
        <location evidence="1">Cytoplasm</location>
        <location evidence="1">Cytoskeleton</location>
    </subcellularLocation>
</comment>
<dbReference type="GO" id="GO:0005876">
    <property type="term" value="C:spindle microtubule"/>
    <property type="evidence" value="ECO:0007669"/>
    <property type="project" value="TreeGrafter"/>
</dbReference>
<dbReference type="GO" id="GO:0090307">
    <property type="term" value="P:mitotic spindle assembly"/>
    <property type="evidence" value="ECO:0007669"/>
    <property type="project" value="TreeGrafter"/>
</dbReference>
<reference evidence="13" key="1">
    <citation type="submission" date="2022-07" db="EMBL/GenBank/DDBJ databases">
        <title>Phylogenomic reconstructions and comparative analyses of Kickxellomycotina fungi.</title>
        <authorList>
            <person name="Reynolds N.K."/>
            <person name="Stajich J.E."/>
            <person name="Barry K."/>
            <person name="Grigoriev I.V."/>
            <person name="Crous P."/>
            <person name="Smith M.E."/>
        </authorList>
    </citation>
    <scope>NUCLEOTIDE SEQUENCE</scope>
    <source>
        <strain evidence="13">NBRC 105414</strain>
    </source>
</reference>
<dbReference type="GO" id="GO:0051231">
    <property type="term" value="P:spindle elongation"/>
    <property type="evidence" value="ECO:0007669"/>
    <property type="project" value="TreeGrafter"/>
</dbReference>
<keyword evidence="10" id="KW-0175">Coiled coil</keyword>
<dbReference type="InterPro" id="IPR027417">
    <property type="entry name" value="P-loop_NTPase"/>
</dbReference>
<gene>
    <name evidence="13" type="ORF">H4R18_002505</name>
</gene>
<feature type="compositionally biased region" description="Low complexity" evidence="11">
    <location>
        <begin position="1038"/>
        <end position="1051"/>
    </location>
</feature>
<protein>
    <recommendedName>
        <fullName evidence="12">Kinesin motor domain-containing protein</fullName>
    </recommendedName>
</protein>
<dbReference type="PRINTS" id="PR00380">
    <property type="entry name" value="KINESINHEAVY"/>
</dbReference>
<accession>A0A9W8HEV1</accession>
<evidence type="ECO:0000256" key="7">
    <source>
        <dbReference type="ARBA" id="ARBA00023212"/>
    </source>
</evidence>
<dbReference type="Proteomes" id="UP001140217">
    <property type="component" value="Unassembled WGS sequence"/>
</dbReference>
<feature type="compositionally biased region" description="Basic residues" evidence="11">
    <location>
        <begin position="1081"/>
        <end position="1090"/>
    </location>
</feature>
<feature type="compositionally biased region" description="Low complexity" evidence="11">
    <location>
        <begin position="942"/>
        <end position="958"/>
    </location>
</feature>
<dbReference type="GO" id="GO:0072686">
    <property type="term" value="C:mitotic spindle"/>
    <property type="evidence" value="ECO:0007669"/>
    <property type="project" value="TreeGrafter"/>
</dbReference>
<evidence type="ECO:0000313" key="13">
    <source>
        <dbReference type="EMBL" id="KAJ2782043.1"/>
    </source>
</evidence>
<dbReference type="PANTHER" id="PTHR47970">
    <property type="entry name" value="KINESIN-LIKE PROTEIN KIF11"/>
    <property type="match status" value="1"/>
</dbReference>
<dbReference type="EMBL" id="JANBUL010000084">
    <property type="protein sequence ID" value="KAJ2782043.1"/>
    <property type="molecule type" value="Genomic_DNA"/>
</dbReference>
<dbReference type="GO" id="GO:0005524">
    <property type="term" value="F:ATP binding"/>
    <property type="evidence" value="ECO:0007669"/>
    <property type="project" value="UniProtKB-UniRule"/>
</dbReference>
<feature type="domain" description="Kinesin motor" evidence="12">
    <location>
        <begin position="15"/>
        <end position="368"/>
    </location>
</feature>
<dbReference type="InterPro" id="IPR019821">
    <property type="entry name" value="Kinesin_motor_CS"/>
</dbReference>
<keyword evidence="7" id="KW-0206">Cytoskeleton</keyword>
<organism evidence="13 14">
    <name type="scientific">Coemansia javaensis</name>
    <dbReference type="NCBI Taxonomy" id="2761396"/>
    <lineage>
        <taxon>Eukaryota</taxon>
        <taxon>Fungi</taxon>
        <taxon>Fungi incertae sedis</taxon>
        <taxon>Zoopagomycota</taxon>
        <taxon>Kickxellomycotina</taxon>
        <taxon>Kickxellomycetes</taxon>
        <taxon>Kickxellales</taxon>
        <taxon>Kickxellaceae</taxon>
        <taxon>Coemansia</taxon>
    </lineage>
</organism>
<evidence type="ECO:0000256" key="1">
    <source>
        <dbReference type="ARBA" id="ARBA00004245"/>
    </source>
</evidence>
<evidence type="ECO:0000256" key="9">
    <source>
        <dbReference type="PROSITE-ProRule" id="PRU00283"/>
    </source>
</evidence>
<comment type="similarity">
    <text evidence="8">Belongs to the TRAFAC class myosin-kinesin ATPase superfamily. Kinesin family. KIN-5/BimC subfamily.</text>
</comment>
<dbReference type="FunFam" id="3.40.850.10:FF:000019">
    <property type="entry name" value="Kinesin-like protein KIN-5D"/>
    <property type="match status" value="1"/>
</dbReference>
<dbReference type="PROSITE" id="PS00411">
    <property type="entry name" value="KINESIN_MOTOR_1"/>
    <property type="match status" value="1"/>
</dbReference>
<feature type="coiled-coil region" evidence="10">
    <location>
        <begin position="384"/>
        <end position="487"/>
    </location>
</feature>
<dbReference type="PROSITE" id="PS50067">
    <property type="entry name" value="KINESIN_MOTOR_2"/>
    <property type="match status" value="1"/>
</dbReference>
<keyword evidence="14" id="KW-1185">Reference proteome</keyword>
<feature type="region of interest" description="Disordered" evidence="11">
    <location>
        <begin position="989"/>
        <end position="1090"/>
    </location>
</feature>
<evidence type="ECO:0000256" key="3">
    <source>
        <dbReference type="ARBA" id="ARBA00022701"/>
    </source>
</evidence>
<evidence type="ECO:0000256" key="5">
    <source>
        <dbReference type="ARBA" id="ARBA00022840"/>
    </source>
</evidence>
<dbReference type="InterPro" id="IPR036961">
    <property type="entry name" value="Kinesin_motor_dom_sf"/>
</dbReference>
<proteinExistence type="inferred from homology"/>
<keyword evidence="2" id="KW-0963">Cytoplasm</keyword>
<evidence type="ECO:0000256" key="11">
    <source>
        <dbReference type="SAM" id="MobiDB-lite"/>
    </source>
</evidence>
<keyword evidence="3" id="KW-0493">Microtubule</keyword>
<evidence type="ECO:0000259" key="12">
    <source>
        <dbReference type="PROSITE" id="PS50067"/>
    </source>
</evidence>
<keyword evidence="6 9" id="KW-0505">Motor protein</keyword>
<dbReference type="OrthoDB" id="3176171at2759"/>
<dbReference type="InterPro" id="IPR047149">
    <property type="entry name" value="KIF11-like"/>
</dbReference>
<dbReference type="SMART" id="SM00129">
    <property type="entry name" value="KISc"/>
    <property type="match status" value="1"/>
</dbReference>
<evidence type="ECO:0000256" key="6">
    <source>
        <dbReference type="ARBA" id="ARBA00023175"/>
    </source>
</evidence>
<evidence type="ECO:0000256" key="10">
    <source>
        <dbReference type="SAM" id="Coils"/>
    </source>
</evidence>
<dbReference type="GO" id="GO:0008017">
    <property type="term" value="F:microtubule binding"/>
    <property type="evidence" value="ECO:0007669"/>
    <property type="project" value="InterPro"/>
</dbReference>
<comment type="caution">
    <text evidence="13">The sequence shown here is derived from an EMBL/GenBank/DDBJ whole genome shotgun (WGS) entry which is preliminary data.</text>
</comment>
<feature type="compositionally biased region" description="Low complexity" evidence="11">
    <location>
        <begin position="1010"/>
        <end position="1025"/>
    </location>
</feature>
<evidence type="ECO:0000313" key="14">
    <source>
        <dbReference type="Proteomes" id="UP001140217"/>
    </source>
</evidence>
<evidence type="ECO:0000256" key="2">
    <source>
        <dbReference type="ARBA" id="ARBA00022490"/>
    </source>
</evidence>
<dbReference type="Pfam" id="PF00225">
    <property type="entry name" value="Kinesin"/>
    <property type="match status" value="1"/>
</dbReference>
<dbReference type="GO" id="GO:0007018">
    <property type="term" value="P:microtubule-based movement"/>
    <property type="evidence" value="ECO:0007669"/>
    <property type="project" value="InterPro"/>
</dbReference>
<dbReference type="SUPFAM" id="SSF52540">
    <property type="entry name" value="P-loop containing nucleoside triphosphate hydrolases"/>
    <property type="match status" value="1"/>
</dbReference>
<dbReference type="AlphaFoldDB" id="A0A9W8HEV1"/>
<feature type="coiled-coil region" evidence="10">
    <location>
        <begin position="694"/>
        <end position="732"/>
    </location>
</feature>
<dbReference type="Gene3D" id="3.40.850.10">
    <property type="entry name" value="Kinesin motor domain"/>
    <property type="match status" value="1"/>
</dbReference>
<dbReference type="GO" id="GO:0008574">
    <property type="term" value="F:plus-end-directed microtubule motor activity"/>
    <property type="evidence" value="ECO:0007669"/>
    <property type="project" value="TreeGrafter"/>
</dbReference>
<feature type="binding site" evidence="9">
    <location>
        <begin position="98"/>
        <end position="105"/>
    </location>
    <ligand>
        <name>ATP</name>
        <dbReference type="ChEBI" id="CHEBI:30616"/>
    </ligand>
</feature>